<gene>
    <name evidence="2" type="ORF">EEDITHA_LOCUS12511</name>
</gene>
<name>A0AAU9UHG3_EUPED</name>
<evidence type="ECO:0000313" key="3">
    <source>
        <dbReference type="Proteomes" id="UP001153954"/>
    </source>
</evidence>
<proteinExistence type="predicted"/>
<keyword evidence="3" id="KW-1185">Reference proteome</keyword>
<keyword evidence="1" id="KW-0472">Membrane</keyword>
<sequence>MTKSIASYLDVNADLLDWQLHFVCTWAFTLLNCLKKNMKCNRLTVNEAIVNHFGAQIVIAGRLLGTSDVVLIGAVNQLPYTDRGNLFKMRYCIPYLTTKIKWKLSCKYRSHINVTSAISEVFKNIYSLSVHTYVLQRACTFLKVIYQILHLSIDHLD</sequence>
<evidence type="ECO:0000313" key="2">
    <source>
        <dbReference type="EMBL" id="CAH2097267.1"/>
    </source>
</evidence>
<dbReference type="AlphaFoldDB" id="A0AAU9UHG3"/>
<keyword evidence="1" id="KW-1133">Transmembrane helix</keyword>
<reference evidence="2" key="1">
    <citation type="submission" date="2022-03" db="EMBL/GenBank/DDBJ databases">
        <authorList>
            <person name="Tunstrom K."/>
        </authorList>
    </citation>
    <scope>NUCLEOTIDE SEQUENCE</scope>
</reference>
<dbReference type="Gene3D" id="3.40.50.300">
    <property type="entry name" value="P-loop containing nucleotide triphosphate hydrolases"/>
    <property type="match status" value="1"/>
</dbReference>
<keyword evidence="1" id="KW-0812">Transmembrane</keyword>
<dbReference type="Proteomes" id="UP001153954">
    <property type="component" value="Unassembled WGS sequence"/>
</dbReference>
<dbReference type="EMBL" id="CAKOGL010000017">
    <property type="protein sequence ID" value="CAH2097267.1"/>
    <property type="molecule type" value="Genomic_DNA"/>
</dbReference>
<protein>
    <submittedName>
        <fullName evidence="2">Uncharacterized protein</fullName>
    </submittedName>
</protein>
<evidence type="ECO:0000256" key="1">
    <source>
        <dbReference type="SAM" id="Phobius"/>
    </source>
</evidence>
<feature type="transmembrane region" description="Helical" evidence="1">
    <location>
        <begin position="18"/>
        <end position="34"/>
    </location>
</feature>
<dbReference type="InterPro" id="IPR027417">
    <property type="entry name" value="P-loop_NTPase"/>
</dbReference>
<comment type="caution">
    <text evidence="2">The sequence shown here is derived from an EMBL/GenBank/DDBJ whole genome shotgun (WGS) entry which is preliminary data.</text>
</comment>
<accession>A0AAU9UHG3</accession>
<organism evidence="2 3">
    <name type="scientific">Euphydryas editha</name>
    <name type="common">Edith's checkerspot</name>
    <dbReference type="NCBI Taxonomy" id="104508"/>
    <lineage>
        <taxon>Eukaryota</taxon>
        <taxon>Metazoa</taxon>
        <taxon>Ecdysozoa</taxon>
        <taxon>Arthropoda</taxon>
        <taxon>Hexapoda</taxon>
        <taxon>Insecta</taxon>
        <taxon>Pterygota</taxon>
        <taxon>Neoptera</taxon>
        <taxon>Endopterygota</taxon>
        <taxon>Lepidoptera</taxon>
        <taxon>Glossata</taxon>
        <taxon>Ditrysia</taxon>
        <taxon>Papilionoidea</taxon>
        <taxon>Nymphalidae</taxon>
        <taxon>Nymphalinae</taxon>
        <taxon>Euphydryas</taxon>
    </lineage>
</organism>